<reference evidence="2 4" key="1">
    <citation type="submission" date="2023-07" db="EMBL/GenBank/DDBJ databases">
        <title>Sorghum-associated microbial communities from plants grown in Nebraska, USA.</title>
        <authorList>
            <person name="Schachtman D."/>
        </authorList>
    </citation>
    <scope>NUCLEOTIDE SEQUENCE</scope>
    <source>
        <strain evidence="2">DS1006</strain>
        <strain evidence="3 4">DS1016</strain>
    </source>
</reference>
<keyword evidence="2" id="KW-0378">Hydrolase</keyword>
<protein>
    <submittedName>
        <fullName evidence="2">Glyoxylase-like metal-dependent hydrolase (Beta-lactamase superfamily II)</fullName>
    </submittedName>
</protein>
<feature type="domain" description="Metallo-beta-lactamase" evidence="1">
    <location>
        <begin position="34"/>
        <end position="248"/>
    </location>
</feature>
<organism evidence="2 5">
    <name type="scientific">Arthrobacter bambusae</name>
    <dbReference type="NCBI Taxonomy" id="1338426"/>
    <lineage>
        <taxon>Bacteria</taxon>
        <taxon>Bacillati</taxon>
        <taxon>Actinomycetota</taxon>
        <taxon>Actinomycetes</taxon>
        <taxon>Micrococcales</taxon>
        <taxon>Micrococcaceae</taxon>
        <taxon>Arthrobacter</taxon>
    </lineage>
</organism>
<dbReference type="Proteomes" id="UP001230951">
    <property type="component" value="Unassembled WGS sequence"/>
</dbReference>
<dbReference type="PANTHER" id="PTHR43717:SF1">
    <property type="entry name" value="ANAEROBIC NITRIC OXIDE REDUCTASE FLAVORUBREDOXIN"/>
    <property type="match status" value="1"/>
</dbReference>
<keyword evidence="4" id="KW-1185">Reference proteome</keyword>
<dbReference type="Pfam" id="PF00753">
    <property type="entry name" value="Lactamase_B"/>
    <property type="match status" value="1"/>
</dbReference>
<name>A0AAW8DJU2_9MICC</name>
<dbReference type="SMART" id="SM00849">
    <property type="entry name" value="Lactamase_B"/>
    <property type="match status" value="1"/>
</dbReference>
<dbReference type="RefSeq" id="WP_306963839.1">
    <property type="nucleotide sequence ID" value="NZ_JAUSRG010000018.1"/>
</dbReference>
<proteinExistence type="predicted"/>
<comment type="caution">
    <text evidence="2">The sequence shown here is derived from an EMBL/GenBank/DDBJ whole genome shotgun (WGS) entry which is preliminary data.</text>
</comment>
<dbReference type="PANTHER" id="PTHR43717">
    <property type="entry name" value="ANAEROBIC NITRIC OXIDE REDUCTASE FLAVORUBREDOXIN"/>
    <property type="match status" value="1"/>
</dbReference>
<evidence type="ECO:0000313" key="4">
    <source>
        <dbReference type="Proteomes" id="UP001230951"/>
    </source>
</evidence>
<dbReference type="SUPFAM" id="SSF56281">
    <property type="entry name" value="Metallo-hydrolase/oxidoreductase"/>
    <property type="match status" value="1"/>
</dbReference>
<evidence type="ECO:0000313" key="5">
    <source>
        <dbReference type="Proteomes" id="UP001242995"/>
    </source>
</evidence>
<accession>A0AAW8DJU2</accession>
<dbReference type="InterPro" id="IPR001279">
    <property type="entry name" value="Metallo-B-lactamas"/>
</dbReference>
<dbReference type="GO" id="GO:0016787">
    <property type="term" value="F:hydrolase activity"/>
    <property type="evidence" value="ECO:0007669"/>
    <property type="project" value="UniProtKB-KW"/>
</dbReference>
<evidence type="ECO:0000313" key="2">
    <source>
        <dbReference type="EMBL" id="MDP9907204.1"/>
    </source>
</evidence>
<sequence length="274" mass="30230">MKHDAVELRWLADGTYWLGGCLSANAQGQEVHYHVSSYLVVGSKATLLVDTGDPAHRALLLAQLELVLGERPLDYVFPTHPEIPHAGNLPALLDKYPGALVVGDVRDYHLHFPEYRSRFRTQAAGSRIDLGNREFRFLPAFIRDLENTLWGHDDGARMMFVSDGFSFIHDVPAARGDGEAEDDDEPVHLPGQCRLLSGEMPEPPTVDQAAYGTGRALYWTKFVDVSDAFEAIEAVLDTLPTKLIGPAHGNVIDDVDGMLRTSLAAHRRVYAEGC</sequence>
<dbReference type="AlphaFoldDB" id="A0AAW8DJU2"/>
<dbReference type="EMBL" id="JAUSRG010000018">
    <property type="protein sequence ID" value="MDP9907204.1"/>
    <property type="molecule type" value="Genomic_DNA"/>
</dbReference>
<dbReference type="InterPro" id="IPR036866">
    <property type="entry name" value="RibonucZ/Hydroxyglut_hydro"/>
</dbReference>
<dbReference type="EMBL" id="JAUSTF010000014">
    <property type="protein sequence ID" value="MDQ0182642.1"/>
    <property type="molecule type" value="Genomic_DNA"/>
</dbReference>
<evidence type="ECO:0000313" key="3">
    <source>
        <dbReference type="EMBL" id="MDQ0182642.1"/>
    </source>
</evidence>
<gene>
    <name evidence="2" type="ORF">J2S90_004195</name>
    <name evidence="3" type="ORF">J2S93_004098</name>
</gene>
<dbReference type="Gene3D" id="3.60.15.10">
    <property type="entry name" value="Ribonuclease Z/Hydroxyacylglutathione hydrolase-like"/>
    <property type="match status" value="1"/>
</dbReference>
<dbReference type="Proteomes" id="UP001242995">
    <property type="component" value="Unassembled WGS sequence"/>
</dbReference>
<evidence type="ECO:0000259" key="1">
    <source>
        <dbReference type="SMART" id="SM00849"/>
    </source>
</evidence>